<dbReference type="SUPFAM" id="SSF55271">
    <property type="entry name" value="DNA repair protein MutS, domain I"/>
    <property type="match status" value="1"/>
</dbReference>
<gene>
    <name evidence="9" type="primary">RvY_14550-1</name>
    <name evidence="9" type="synonym">RvY_14550.1</name>
    <name evidence="9" type="ORF">RvY_14550</name>
</gene>
<dbReference type="Proteomes" id="UP000186922">
    <property type="component" value="Unassembled WGS sequence"/>
</dbReference>
<feature type="compositionally biased region" description="Polar residues" evidence="7">
    <location>
        <begin position="25"/>
        <end position="37"/>
    </location>
</feature>
<dbReference type="AlphaFoldDB" id="A0A1D1VRT4"/>
<dbReference type="PANTHER" id="PTHR11361:SF148">
    <property type="entry name" value="DNA MISMATCH REPAIR PROTEIN MSH6"/>
    <property type="match status" value="1"/>
</dbReference>
<keyword evidence="4 6" id="KW-0067">ATP-binding</keyword>
<dbReference type="PROSITE" id="PS00486">
    <property type="entry name" value="DNA_MISMATCH_REPAIR_2"/>
    <property type="match status" value="1"/>
</dbReference>
<proteinExistence type="inferred from homology"/>
<dbReference type="InterPro" id="IPR036187">
    <property type="entry name" value="DNA_mismatch_repair_MutS_sf"/>
</dbReference>
<accession>A0A1D1VRT4</accession>
<dbReference type="Pfam" id="PF05192">
    <property type="entry name" value="MutS_III"/>
    <property type="match status" value="1"/>
</dbReference>
<protein>
    <recommendedName>
        <fullName evidence="6">DNA mismatch repair protein</fullName>
    </recommendedName>
</protein>
<dbReference type="InterPro" id="IPR016151">
    <property type="entry name" value="DNA_mismatch_repair_MutS_N"/>
</dbReference>
<dbReference type="PANTHER" id="PTHR11361">
    <property type="entry name" value="DNA MISMATCH REPAIR PROTEIN MUTS FAMILY MEMBER"/>
    <property type="match status" value="1"/>
</dbReference>
<dbReference type="InterPro" id="IPR036678">
    <property type="entry name" value="MutS_con_dom_sf"/>
</dbReference>
<dbReference type="SUPFAM" id="SSF48334">
    <property type="entry name" value="DNA repair protein MutS, domain III"/>
    <property type="match status" value="1"/>
</dbReference>
<name>A0A1D1VRT4_RAMVA</name>
<dbReference type="InterPro" id="IPR007696">
    <property type="entry name" value="DNA_mismatch_repair_MutS_core"/>
</dbReference>
<comment type="similarity">
    <text evidence="1 6">Belongs to the DNA mismatch repair MutS family.</text>
</comment>
<dbReference type="SUPFAM" id="SSF52540">
    <property type="entry name" value="P-loop containing nucleoside triphosphate hydrolases"/>
    <property type="match status" value="1"/>
</dbReference>
<keyword evidence="10" id="KW-1185">Reference proteome</keyword>
<comment type="caution">
    <text evidence="9">The sequence shown here is derived from an EMBL/GenBank/DDBJ whole genome shotgun (WGS) entry which is preliminary data.</text>
</comment>
<feature type="region of interest" description="Disordered" evidence="7">
    <location>
        <begin position="1"/>
        <end position="270"/>
    </location>
</feature>
<dbReference type="Gene3D" id="3.40.1170.10">
    <property type="entry name" value="DNA repair protein MutS, domain I"/>
    <property type="match status" value="1"/>
</dbReference>
<dbReference type="Pfam" id="PF00488">
    <property type="entry name" value="MutS_V"/>
    <property type="match status" value="1"/>
</dbReference>
<reference evidence="9 10" key="1">
    <citation type="journal article" date="2016" name="Nat. Commun.">
        <title>Extremotolerant tardigrade genome and improved radiotolerance of human cultured cells by tardigrade-unique protein.</title>
        <authorList>
            <person name="Hashimoto T."/>
            <person name="Horikawa D.D."/>
            <person name="Saito Y."/>
            <person name="Kuwahara H."/>
            <person name="Kozuka-Hata H."/>
            <person name="Shin-I T."/>
            <person name="Minakuchi Y."/>
            <person name="Ohishi K."/>
            <person name="Motoyama A."/>
            <person name="Aizu T."/>
            <person name="Enomoto A."/>
            <person name="Kondo K."/>
            <person name="Tanaka S."/>
            <person name="Hara Y."/>
            <person name="Koshikawa S."/>
            <person name="Sagara H."/>
            <person name="Miura T."/>
            <person name="Yokobori S."/>
            <person name="Miyagawa K."/>
            <person name="Suzuki Y."/>
            <person name="Kubo T."/>
            <person name="Oyama M."/>
            <person name="Kohara Y."/>
            <person name="Fujiyama A."/>
            <person name="Arakawa K."/>
            <person name="Katayama T."/>
            <person name="Toyoda A."/>
            <person name="Kunieda T."/>
        </authorList>
    </citation>
    <scope>NUCLEOTIDE SEQUENCE [LARGE SCALE GENOMIC DNA]</scope>
    <source>
        <strain evidence="9 10">YOKOZUNA-1</strain>
    </source>
</reference>
<evidence type="ECO:0000313" key="10">
    <source>
        <dbReference type="Proteomes" id="UP000186922"/>
    </source>
</evidence>
<feature type="compositionally biased region" description="Polar residues" evidence="7">
    <location>
        <begin position="104"/>
        <end position="117"/>
    </location>
</feature>
<dbReference type="GO" id="GO:0032301">
    <property type="term" value="C:MutSalpha complex"/>
    <property type="evidence" value="ECO:0007669"/>
    <property type="project" value="TreeGrafter"/>
</dbReference>
<evidence type="ECO:0000256" key="7">
    <source>
        <dbReference type="SAM" id="MobiDB-lite"/>
    </source>
</evidence>
<dbReference type="Gene3D" id="3.30.420.110">
    <property type="entry name" value="MutS, connector domain"/>
    <property type="match status" value="1"/>
</dbReference>
<dbReference type="PIRSF" id="PIRSF037677">
    <property type="entry name" value="DNA_mis_repair_Msh6"/>
    <property type="match status" value="1"/>
</dbReference>
<keyword evidence="6" id="KW-0234">DNA repair</keyword>
<dbReference type="EMBL" id="BDGG01000010">
    <property type="protein sequence ID" value="GAV04240.1"/>
    <property type="molecule type" value="Genomic_DNA"/>
</dbReference>
<dbReference type="Gene3D" id="3.40.50.300">
    <property type="entry name" value="P-loop containing nucleotide triphosphate hydrolases"/>
    <property type="match status" value="1"/>
</dbReference>
<dbReference type="SMART" id="SM00534">
    <property type="entry name" value="MUTSac"/>
    <property type="match status" value="1"/>
</dbReference>
<keyword evidence="5 6" id="KW-0238">DNA-binding</keyword>
<organism evidence="9 10">
    <name type="scientific">Ramazzottius varieornatus</name>
    <name type="common">Water bear</name>
    <name type="synonym">Tardigrade</name>
    <dbReference type="NCBI Taxonomy" id="947166"/>
    <lineage>
        <taxon>Eukaryota</taxon>
        <taxon>Metazoa</taxon>
        <taxon>Ecdysozoa</taxon>
        <taxon>Tardigrada</taxon>
        <taxon>Eutardigrada</taxon>
        <taxon>Parachela</taxon>
        <taxon>Hypsibioidea</taxon>
        <taxon>Ramazzottiidae</taxon>
        <taxon>Ramazzottius</taxon>
    </lineage>
</organism>
<dbReference type="Pfam" id="PF01624">
    <property type="entry name" value="MutS_I"/>
    <property type="match status" value="1"/>
</dbReference>
<keyword evidence="2 6" id="KW-0547">Nucleotide-binding</keyword>
<dbReference type="InterPro" id="IPR027417">
    <property type="entry name" value="P-loop_NTPase"/>
</dbReference>
<dbReference type="Gene3D" id="1.10.1420.10">
    <property type="match status" value="2"/>
</dbReference>
<dbReference type="InterPro" id="IPR007861">
    <property type="entry name" value="DNA_mismatch_repair_MutS_clamp"/>
</dbReference>
<evidence type="ECO:0000313" key="9">
    <source>
        <dbReference type="EMBL" id="GAV04240.1"/>
    </source>
</evidence>
<dbReference type="Pfam" id="PF05190">
    <property type="entry name" value="MutS_IV"/>
    <property type="match status" value="1"/>
</dbReference>
<keyword evidence="3 6" id="KW-0227">DNA damage</keyword>
<evidence type="ECO:0000259" key="8">
    <source>
        <dbReference type="PROSITE" id="PS00486"/>
    </source>
</evidence>
<dbReference type="FunFam" id="3.40.50.300:FF:000645">
    <property type="entry name" value="DNA mismatch repair protein"/>
    <property type="match status" value="1"/>
</dbReference>
<evidence type="ECO:0000256" key="4">
    <source>
        <dbReference type="ARBA" id="ARBA00022840"/>
    </source>
</evidence>
<feature type="compositionally biased region" description="Low complexity" evidence="7">
    <location>
        <begin position="76"/>
        <end position="91"/>
    </location>
</feature>
<sequence length="1231" mass="137712">MPPKKAGATTPSSGQRPITAFFSKAPSTPATPKQSTGKELARDDDDDFSIDFAMDEEKPAAVKPTVNLLQKPTSTPQSQSLAVPSSSSAKSTKPEENKLPKKGGSSSSVHTFLTPYSGSAFPVGPAHNGAKRIKREILDSPEDAPADSDRDLDFKEDEETPSDDDEEELADDISIEEDRSETEESDGFATPKKRKLTTQGSKCLKVAVTTPVGRSHATSGKKSKPSATASKVNQKKPKVASNDDAEDADNNDEDNREAAEEDDVAAKHTHESFSWLHPDKIRDKSGVLHKDLIVQGLTPRTLMVPKDLKCTPALEQWWKLKADNFDCILFFKLGKFYEMYHMDADVGVSELNLVYMKGDHAHCGFPEGAFSNYANKLVQKGYKVIRVEQTMSAAQFKQKKGKEKAFPREIIRTLTPGTRSVSTLECETERPIHSHTSESSCLMTICEKVHMLSDGNEEYEYGVCVLYPGPGQFVVGQFKEDRHHSRLRTLLAHHPPNEIVLERGRVSAKLTDLLRSNTENIRKELLLPLVEFLDAKSAVKMLLEREYFGPVLQTDWPQCLSHMLQLGGTLPAAKPEFELAIRALGGCAWYLKRCEVDFDLISLKNFELYDPLETRNGPLAAVKHMILDGTTLINLDIVPNKNGDPDACLLRKINRCKTKFGVRLLKEWVVSPLCRIADIVDRQEALADLASFRVENDKVFNSTLQTLKSLPDLERLLSKVHIVGSAKRKQIHPETRASMFDEKIYGKRKIKDFLATIAGFERIMSLVRDLSRCLSFSKSESLRKIVTITDLSEKVEGTFPNLQTVLDRFKKAFDPRQAEEDGKIEPKKGIDEVYEAAVREENEMKERLDQHRAEMEKKFKCQISFFHQARNRYQMEVPLSACQKMPEDFELKSTKKGFQRYWSKKSPVLLEQLVRAEEKREAAEKDATRRVFELFDQHYSEWIQAVRCMAALDVLLCLEEYSHNLPQSCRPTFREVSEGQKAFMTIRDGRHPLVVTTFSGGDFIPNDTYIGTGEPDDPSYSGSLTLVTGPNMGGKSTLMRQVGLIAVLAQLGSNVPASFCEMTPVDRIFTRIGASDNLLAGESTFYVELSETSSILQHATSNSLVLIDELGRGTATFDGTAIAAAVLKDLVDRINCRTLFSTHYHSLVDRFSGHPNIKLGHLACLVENENDEDPTKESITFLYKFIRGDCPKSYGFNAAKLAGLSDTIVKRAHELAARMERLMSLGKQNEA</sequence>
<dbReference type="InterPro" id="IPR017261">
    <property type="entry name" value="DNA_mismatch_repair_MutS/MSH"/>
</dbReference>
<feature type="compositionally biased region" description="Acidic residues" evidence="7">
    <location>
        <begin position="243"/>
        <end position="263"/>
    </location>
</feature>
<feature type="domain" description="DNA mismatch repair proteins mutS family" evidence="8">
    <location>
        <begin position="1103"/>
        <end position="1119"/>
    </location>
</feature>
<evidence type="ECO:0000256" key="3">
    <source>
        <dbReference type="ARBA" id="ARBA00022763"/>
    </source>
</evidence>
<dbReference type="InterPro" id="IPR007695">
    <property type="entry name" value="DNA_mismatch_repair_MutS-lik_N"/>
</dbReference>
<evidence type="ECO:0000256" key="2">
    <source>
        <dbReference type="ARBA" id="ARBA00022741"/>
    </source>
</evidence>
<evidence type="ECO:0000256" key="6">
    <source>
        <dbReference type="PIRNR" id="PIRNR037677"/>
    </source>
</evidence>
<dbReference type="GO" id="GO:0140664">
    <property type="term" value="F:ATP-dependent DNA damage sensor activity"/>
    <property type="evidence" value="ECO:0007669"/>
    <property type="project" value="InterPro"/>
</dbReference>
<feature type="compositionally biased region" description="Acidic residues" evidence="7">
    <location>
        <begin position="154"/>
        <end position="186"/>
    </location>
</feature>
<dbReference type="OrthoDB" id="10252754at2759"/>
<evidence type="ECO:0000256" key="5">
    <source>
        <dbReference type="ARBA" id="ARBA00023125"/>
    </source>
</evidence>
<dbReference type="STRING" id="947166.A0A1D1VRT4"/>
<dbReference type="SMART" id="SM00533">
    <property type="entry name" value="MUTSd"/>
    <property type="match status" value="1"/>
</dbReference>
<dbReference type="GO" id="GO:0006298">
    <property type="term" value="P:mismatch repair"/>
    <property type="evidence" value="ECO:0007669"/>
    <property type="project" value="InterPro"/>
</dbReference>
<dbReference type="InterPro" id="IPR000432">
    <property type="entry name" value="DNA_mismatch_repair_MutS_C"/>
</dbReference>
<dbReference type="GO" id="GO:0005524">
    <property type="term" value="F:ATP binding"/>
    <property type="evidence" value="ECO:0007669"/>
    <property type="project" value="UniProtKB-UniRule"/>
</dbReference>
<evidence type="ECO:0000256" key="1">
    <source>
        <dbReference type="ARBA" id="ARBA00006271"/>
    </source>
</evidence>
<dbReference type="InterPro" id="IPR045076">
    <property type="entry name" value="MutS"/>
</dbReference>
<dbReference type="FunFam" id="1.10.1420.10:FF:000005">
    <property type="entry name" value="DNA mismatch repair protein"/>
    <property type="match status" value="1"/>
</dbReference>
<dbReference type="GO" id="GO:0030983">
    <property type="term" value="F:mismatched DNA binding"/>
    <property type="evidence" value="ECO:0007669"/>
    <property type="project" value="UniProtKB-UniRule"/>
</dbReference>
<comment type="function">
    <text evidence="6">Component of the post-replicative DNA mismatch repair system (MMR).</text>
</comment>